<keyword evidence="2" id="KW-1133">Transmembrane helix</keyword>
<evidence type="ECO:0000313" key="3">
    <source>
        <dbReference type="EMBL" id="KAK7548799.1"/>
    </source>
</evidence>
<keyword evidence="4" id="KW-1185">Reference proteome</keyword>
<feature type="transmembrane region" description="Helical" evidence="2">
    <location>
        <begin position="267"/>
        <end position="283"/>
    </location>
</feature>
<dbReference type="PANTHER" id="PTHR37488:SF7">
    <property type="entry name" value="DUF1275 DOMAIN PROTEIN"/>
    <property type="match status" value="1"/>
</dbReference>
<protein>
    <recommendedName>
        <fullName evidence="5">DUF1275 domain protein</fullName>
    </recommendedName>
</protein>
<feature type="transmembrane region" description="Helical" evidence="2">
    <location>
        <begin position="290"/>
        <end position="311"/>
    </location>
</feature>
<keyword evidence="2" id="KW-0812">Transmembrane</keyword>
<evidence type="ECO:0000256" key="2">
    <source>
        <dbReference type="SAM" id="Phobius"/>
    </source>
</evidence>
<organism evidence="3 4">
    <name type="scientific">Phyllosticta citricarpa</name>
    <dbReference type="NCBI Taxonomy" id="55181"/>
    <lineage>
        <taxon>Eukaryota</taxon>
        <taxon>Fungi</taxon>
        <taxon>Dikarya</taxon>
        <taxon>Ascomycota</taxon>
        <taxon>Pezizomycotina</taxon>
        <taxon>Dothideomycetes</taxon>
        <taxon>Dothideomycetes incertae sedis</taxon>
        <taxon>Botryosphaeriales</taxon>
        <taxon>Phyllostictaceae</taxon>
        <taxon>Phyllosticta</taxon>
    </lineage>
</organism>
<reference evidence="3 4" key="1">
    <citation type="submission" date="2024-04" db="EMBL/GenBank/DDBJ databases">
        <title>Phyllosticta paracitricarpa is synonymous to the EU quarantine fungus P. citricarpa based on phylogenomic analyses.</title>
        <authorList>
            <consortium name="Lawrence Berkeley National Laboratory"/>
            <person name="Van Ingen-Buijs V.A."/>
            <person name="Van Westerhoven A.C."/>
            <person name="Haridas S."/>
            <person name="Skiadas P."/>
            <person name="Martin F."/>
            <person name="Groenewald J.Z."/>
            <person name="Crous P.W."/>
            <person name="Seidl M.F."/>
        </authorList>
    </citation>
    <scope>NUCLEOTIDE SEQUENCE [LARGE SCALE GENOMIC DNA]</scope>
    <source>
        <strain evidence="3 4">CBS 122670</strain>
    </source>
</reference>
<feature type="transmembrane region" description="Helical" evidence="2">
    <location>
        <begin position="166"/>
        <end position="186"/>
    </location>
</feature>
<dbReference type="Proteomes" id="UP001365128">
    <property type="component" value="Unassembled WGS sequence"/>
</dbReference>
<feature type="region of interest" description="Disordered" evidence="1">
    <location>
        <begin position="25"/>
        <end position="65"/>
    </location>
</feature>
<dbReference type="PANTHER" id="PTHR37488">
    <property type="entry name" value="DUF1275 DOMAIN-CONTAINING PROTEIN"/>
    <property type="match status" value="1"/>
</dbReference>
<keyword evidence="2" id="KW-0472">Membrane</keyword>
<evidence type="ECO:0008006" key="5">
    <source>
        <dbReference type="Google" id="ProtNLM"/>
    </source>
</evidence>
<name>A0ABR1MGN5_9PEZI</name>
<comment type="caution">
    <text evidence="3">The sequence shown here is derived from an EMBL/GenBank/DDBJ whole genome shotgun (WGS) entry which is preliminary data.</text>
</comment>
<evidence type="ECO:0000313" key="4">
    <source>
        <dbReference type="Proteomes" id="UP001365128"/>
    </source>
</evidence>
<sequence length="314" mass="33451">MSARALNPTAAGGAGGVQNKNNNHGYGYGTLTSSSSSSQNNTPNQMEDAVLPGGNGGAAGKSSGKRSWDWRYWRHRVWAEIDTTHVDVPLLVTCFCAGLTDSTVYNAFSTFVSMQTGNTIFIALGASGQNSKPYGWVRSLTSLLSFICGSFFFSRIVNKLGARRRFTLLLSYVLQSCFVVIAASLAQSGVIDGSVPQPPNPQGTPRWNELGPIALLSFQGAAQIVVSRGVGLNEVPTLVLTSLLCDLFSDPRLAAPLSANAKRNRRVIAFVLTLLGAIAGGWISKETGGIMCALWLVAAIKFVVAVCWVWFPAL</sequence>
<dbReference type="Pfam" id="PF06912">
    <property type="entry name" value="DUF1275"/>
    <property type="match status" value="1"/>
</dbReference>
<gene>
    <name evidence="3" type="ORF">IWX46DRAFT_579991</name>
</gene>
<feature type="transmembrane region" description="Helical" evidence="2">
    <location>
        <begin position="136"/>
        <end position="154"/>
    </location>
</feature>
<dbReference type="EMBL" id="JBBPDW010000010">
    <property type="protein sequence ID" value="KAK7548799.1"/>
    <property type="molecule type" value="Genomic_DNA"/>
</dbReference>
<proteinExistence type="predicted"/>
<evidence type="ECO:0000256" key="1">
    <source>
        <dbReference type="SAM" id="MobiDB-lite"/>
    </source>
</evidence>
<dbReference type="InterPro" id="IPR010699">
    <property type="entry name" value="DUF1275"/>
</dbReference>
<accession>A0ABR1MGN5</accession>